<organism evidence="2 3">
    <name type="scientific">Cnuella takakiae</name>
    <dbReference type="NCBI Taxonomy" id="1302690"/>
    <lineage>
        <taxon>Bacteria</taxon>
        <taxon>Pseudomonadati</taxon>
        <taxon>Bacteroidota</taxon>
        <taxon>Chitinophagia</taxon>
        <taxon>Chitinophagales</taxon>
        <taxon>Chitinophagaceae</taxon>
        <taxon>Cnuella</taxon>
    </lineage>
</organism>
<dbReference type="RefSeq" id="WP_073038859.1">
    <property type="nucleotide sequence ID" value="NZ_FQUO01000001.1"/>
</dbReference>
<proteinExistence type="predicted"/>
<name>A0A1M4S9V6_9BACT</name>
<protein>
    <recommendedName>
        <fullName evidence="4">Type VI secretion system baseplate subunit TssF</fullName>
    </recommendedName>
</protein>
<accession>A0A1M4S9V6</accession>
<gene>
    <name evidence="2" type="ORF">SAMN05444008_10136</name>
</gene>
<dbReference type="STRING" id="1302690.BUE76_23040"/>
<evidence type="ECO:0000313" key="3">
    <source>
        <dbReference type="Proteomes" id="UP000184368"/>
    </source>
</evidence>
<dbReference type="InterPro" id="IPR010272">
    <property type="entry name" value="T6SS_TssF"/>
</dbReference>
<evidence type="ECO:0008006" key="4">
    <source>
        <dbReference type="Google" id="ProtNLM"/>
    </source>
</evidence>
<sequence length="618" mass="70596">MLTEYVSSKEVIKSRMLRHALSYWGIRNTEDLDPLVKLILEALSLELYNLGNEVKDTQVRILEKISGLLSPDFLTAPSPAHAIMQAYPAEASEVLDATMGFVVQDNRPQDNGEPRPEAHFTPLVPVQLTHIQISHMATGSNLFSYEGSSRKRLQARGTKTRHMENGLLWLGLHLPPSIEAVDHLTFYFDWNSVEPLQAKRVYQYLSLSRWRCGQQELQATQGYAYPEIAAAPQEPTRFLESDLLSIITHDILQYYHPMFMGLGNFALSQYEPKMAAYPAQFTEHFAPSDLEQLTQPLLWVQVKFPEGMQQDLLNEVDVYLNAFPVMNRKHNDLKYRLKGGSNIIPLKTGAQEQFLAMHTLTDDTHTYRQMPYRKTQEEPLGTYTLRNGGTERFDSRNARELISYLMELLRSESAAFAAYGYDFIATTLKELNQKMALMEQKTRAYTEDAAEVPNYILVKPFDGKELLYAEYWTTLAELANNLRSGTQLQMAKGFVVKPGSAQLLTPTIGGKNRLRPEERLNAFRYGIMTRDRIITKEDIRNFCFYELGSRIKEVRVEKGYELSALPSESFTRTIDVKLVPNGGPPLDAAGWQVLCEQLRNKLRNRSGMSNNYRVMMAE</sequence>
<evidence type="ECO:0000313" key="2">
    <source>
        <dbReference type="EMBL" id="SHE28925.1"/>
    </source>
</evidence>
<reference evidence="2 3" key="1">
    <citation type="submission" date="2016-11" db="EMBL/GenBank/DDBJ databases">
        <authorList>
            <person name="Jaros S."/>
            <person name="Januszkiewicz K."/>
            <person name="Wedrychowicz H."/>
        </authorList>
    </citation>
    <scope>NUCLEOTIDE SEQUENCE [LARGE SCALE GENOMIC DNA]</scope>
    <source>
        <strain evidence="2 3">DSM 26897</strain>
    </source>
</reference>
<dbReference type="Pfam" id="PF05947">
    <property type="entry name" value="T6SS_TssF"/>
    <property type="match status" value="1"/>
</dbReference>
<keyword evidence="1" id="KW-0175">Coiled coil</keyword>
<keyword evidence="3" id="KW-1185">Reference proteome</keyword>
<dbReference type="Proteomes" id="UP000184368">
    <property type="component" value="Unassembled WGS sequence"/>
</dbReference>
<dbReference type="EMBL" id="FQUO01000001">
    <property type="protein sequence ID" value="SHE28925.1"/>
    <property type="molecule type" value="Genomic_DNA"/>
</dbReference>
<evidence type="ECO:0000256" key="1">
    <source>
        <dbReference type="SAM" id="Coils"/>
    </source>
</evidence>
<feature type="coiled-coil region" evidence="1">
    <location>
        <begin position="421"/>
        <end position="448"/>
    </location>
</feature>
<dbReference type="OrthoDB" id="1090083at2"/>
<dbReference type="AlphaFoldDB" id="A0A1M4S9V6"/>